<dbReference type="PANTHER" id="PTHR13466">
    <property type="entry name" value="TEX2 PROTEIN-RELATED"/>
    <property type="match status" value="1"/>
</dbReference>
<feature type="region of interest" description="Disordered" evidence="9">
    <location>
        <begin position="382"/>
        <end position="419"/>
    </location>
</feature>
<sequence length="585" mass="67307">MHKKDISELDMKRKKHVYAQLKCGALFIYESDQEYDDCKSILPVHNYQISIYSPSEHVTFGRSTFLHLTSSENDEEYYITCERAVDKEDWYFGLIAAATVNDLEPVEMMDSTQFDPVDMQLLISTIQQDADYRQVQWLNAIVGRFFLSMYKTKLIHEYVQDKVSKKIKKANLPGLLGEVHIQSVDIGHSIPFITQPKLLSLTPEGDLLAEAFVDYSGLFRVVIQTDCSYSLIRVPLILSVTLQQLHGKFLFKMKPPPSNRCWIGFYELPNMKWEIIPVISDKQIKLNMITNAIEAKIREFILENMVLPNMDDFPFYPSHGKGGIFGQRVPRPSQSEGKKKQQRGSDVLLVDMLGNKLFQETEPPKVDQRLVHDDILLLPKPPTRRSESVDILDSLDSKNSHRTNSTPEIRRMRNNSSPGIRQKVALEEEERMILFQKHNSISSKSTSSSTSSHSDNSCDIKFQSDEILADGSSLTETIHPLECDSINEQKRQDYADQDSADSDSIRSSKSKFKYNKTKLINNMNNKKQVFYNMAGNLFNKKSNFIKPKITKEMKEERNRELQEIHNRKMMGLFLTSPTNSEEALF</sequence>
<dbReference type="GO" id="GO:0032865">
    <property type="term" value="C:ERMES complex"/>
    <property type="evidence" value="ECO:0007669"/>
    <property type="project" value="TreeGrafter"/>
</dbReference>
<dbReference type="CDD" id="cd21675">
    <property type="entry name" value="SMP_TEX2"/>
    <property type="match status" value="1"/>
</dbReference>
<keyword evidence="5" id="KW-1133">Transmembrane helix</keyword>
<evidence type="ECO:0000256" key="8">
    <source>
        <dbReference type="ARBA" id="ARBA00023136"/>
    </source>
</evidence>
<keyword evidence="8" id="KW-0472">Membrane</keyword>
<protein>
    <recommendedName>
        <fullName evidence="14">SMP-LTD domain-containing protein</fullName>
    </recommendedName>
</protein>
<dbReference type="SUPFAM" id="SSF50729">
    <property type="entry name" value="PH domain-like"/>
    <property type="match status" value="1"/>
</dbReference>
<evidence type="ECO:0000256" key="4">
    <source>
        <dbReference type="ARBA" id="ARBA00022824"/>
    </source>
</evidence>
<comment type="subcellular location">
    <subcellularLocation>
        <location evidence="1">Endoplasmic reticulum membrane</location>
    </subcellularLocation>
</comment>
<evidence type="ECO:0000259" key="10">
    <source>
        <dbReference type="PROSITE" id="PS50003"/>
    </source>
</evidence>
<dbReference type="Gene3D" id="2.30.29.30">
    <property type="entry name" value="Pleckstrin-homology domain (PH domain)/Phosphotyrosine-binding domain (PTB)"/>
    <property type="match status" value="1"/>
</dbReference>
<dbReference type="InterPro" id="IPR011993">
    <property type="entry name" value="PH-like_dom_sf"/>
</dbReference>
<dbReference type="InterPro" id="IPR001849">
    <property type="entry name" value="PH_domain"/>
</dbReference>
<evidence type="ECO:0008006" key="14">
    <source>
        <dbReference type="Google" id="ProtNLM"/>
    </source>
</evidence>
<evidence type="ECO:0000256" key="7">
    <source>
        <dbReference type="ARBA" id="ARBA00023121"/>
    </source>
</evidence>
<dbReference type="PANTHER" id="PTHR13466:SF19">
    <property type="entry name" value="NUCLEUS-VACUOLE JUNCTION PROTEIN 2"/>
    <property type="match status" value="1"/>
</dbReference>
<evidence type="ECO:0000256" key="3">
    <source>
        <dbReference type="ARBA" id="ARBA00022692"/>
    </source>
</evidence>
<feature type="region of interest" description="Disordered" evidence="9">
    <location>
        <begin position="437"/>
        <end position="457"/>
    </location>
</feature>
<evidence type="ECO:0000256" key="2">
    <source>
        <dbReference type="ARBA" id="ARBA00022448"/>
    </source>
</evidence>
<keyword evidence="7" id="KW-0446">Lipid-binding</keyword>
<dbReference type="PROSITE" id="PS51847">
    <property type="entry name" value="SMP"/>
    <property type="match status" value="1"/>
</dbReference>
<proteinExistence type="predicted"/>
<dbReference type="AlphaFoldDB" id="A0A9P6Y5Q3"/>
<gene>
    <name evidence="12" type="ORF">G6F51_009011</name>
</gene>
<evidence type="ECO:0000256" key="9">
    <source>
        <dbReference type="SAM" id="MobiDB-lite"/>
    </source>
</evidence>
<dbReference type="EMBL" id="JAANIT010001575">
    <property type="protein sequence ID" value="KAG1539641.1"/>
    <property type="molecule type" value="Genomic_DNA"/>
</dbReference>
<evidence type="ECO:0000256" key="5">
    <source>
        <dbReference type="ARBA" id="ARBA00022989"/>
    </source>
</evidence>
<feature type="domain" description="SMP-LTD" evidence="11">
    <location>
        <begin position="131"/>
        <end position="316"/>
    </location>
</feature>
<keyword evidence="6" id="KW-0445">Lipid transport</keyword>
<dbReference type="GO" id="GO:0015914">
    <property type="term" value="P:phospholipid transport"/>
    <property type="evidence" value="ECO:0007669"/>
    <property type="project" value="TreeGrafter"/>
</dbReference>
<dbReference type="Proteomes" id="UP000717996">
    <property type="component" value="Unassembled WGS sequence"/>
</dbReference>
<evidence type="ECO:0000256" key="1">
    <source>
        <dbReference type="ARBA" id="ARBA00004586"/>
    </source>
</evidence>
<comment type="caution">
    <text evidence="12">The sequence shown here is derived from an EMBL/GenBank/DDBJ whole genome shotgun (WGS) entry which is preliminary data.</text>
</comment>
<keyword evidence="4" id="KW-0256">Endoplasmic reticulum</keyword>
<dbReference type="GO" id="GO:0005789">
    <property type="term" value="C:endoplasmic reticulum membrane"/>
    <property type="evidence" value="ECO:0007669"/>
    <property type="project" value="UniProtKB-SubCell"/>
</dbReference>
<evidence type="ECO:0000313" key="13">
    <source>
        <dbReference type="Proteomes" id="UP000717996"/>
    </source>
</evidence>
<dbReference type="GO" id="GO:0008289">
    <property type="term" value="F:lipid binding"/>
    <property type="evidence" value="ECO:0007669"/>
    <property type="project" value="UniProtKB-KW"/>
</dbReference>
<dbReference type="PROSITE" id="PS50003">
    <property type="entry name" value="PH_DOMAIN"/>
    <property type="match status" value="1"/>
</dbReference>
<evidence type="ECO:0000256" key="6">
    <source>
        <dbReference type="ARBA" id="ARBA00023055"/>
    </source>
</evidence>
<keyword evidence="3" id="KW-0812">Transmembrane</keyword>
<dbReference type="InterPro" id="IPR031468">
    <property type="entry name" value="SMP_LBD"/>
</dbReference>
<organism evidence="12 13">
    <name type="scientific">Rhizopus oryzae</name>
    <name type="common">Mucormycosis agent</name>
    <name type="synonym">Rhizopus arrhizus var. delemar</name>
    <dbReference type="NCBI Taxonomy" id="64495"/>
    <lineage>
        <taxon>Eukaryota</taxon>
        <taxon>Fungi</taxon>
        <taxon>Fungi incertae sedis</taxon>
        <taxon>Mucoromycota</taxon>
        <taxon>Mucoromycotina</taxon>
        <taxon>Mucoromycetes</taxon>
        <taxon>Mucorales</taxon>
        <taxon>Mucorineae</taxon>
        <taxon>Rhizopodaceae</taxon>
        <taxon>Rhizopus</taxon>
    </lineage>
</organism>
<feature type="compositionally biased region" description="Low complexity" evidence="9">
    <location>
        <begin position="437"/>
        <end position="455"/>
    </location>
</feature>
<name>A0A9P6Y5Q3_RHIOR</name>
<dbReference type="GO" id="GO:1990456">
    <property type="term" value="P:mitochondrion-endoplasmic reticulum membrane tethering"/>
    <property type="evidence" value="ECO:0007669"/>
    <property type="project" value="TreeGrafter"/>
</dbReference>
<feature type="region of interest" description="Disordered" evidence="9">
    <location>
        <begin position="324"/>
        <end position="345"/>
    </location>
</feature>
<keyword evidence="2" id="KW-0813">Transport</keyword>
<evidence type="ECO:0000259" key="11">
    <source>
        <dbReference type="PROSITE" id="PS51847"/>
    </source>
</evidence>
<accession>A0A9P6Y5Q3</accession>
<reference evidence="12" key="1">
    <citation type="journal article" date="2020" name="Microb. Genom.">
        <title>Genetic diversity of clinical and environmental Mucorales isolates obtained from an investigation of mucormycosis cases among solid organ transplant recipients.</title>
        <authorList>
            <person name="Nguyen M.H."/>
            <person name="Kaul D."/>
            <person name="Muto C."/>
            <person name="Cheng S.J."/>
            <person name="Richter R.A."/>
            <person name="Bruno V.M."/>
            <person name="Liu G."/>
            <person name="Beyhan S."/>
            <person name="Sundermann A.J."/>
            <person name="Mounaud S."/>
            <person name="Pasculle A.W."/>
            <person name="Nierman W.C."/>
            <person name="Driscoll E."/>
            <person name="Cumbie R."/>
            <person name="Clancy C.J."/>
            <person name="Dupont C.L."/>
        </authorList>
    </citation>
    <scope>NUCLEOTIDE SEQUENCE</scope>
    <source>
        <strain evidence="12">GL16</strain>
    </source>
</reference>
<feature type="domain" description="PH" evidence="10">
    <location>
        <begin position="1"/>
        <end position="99"/>
    </location>
</feature>
<dbReference type="OrthoDB" id="26740at2759"/>
<evidence type="ECO:0000313" key="12">
    <source>
        <dbReference type="EMBL" id="KAG1539641.1"/>
    </source>
</evidence>